<gene>
    <name evidence="1" type="ORF">GCM10007907_27890</name>
</gene>
<dbReference type="Proteomes" id="UP001156706">
    <property type="component" value="Unassembled WGS sequence"/>
</dbReference>
<dbReference type="RefSeq" id="WP_284197092.1">
    <property type="nucleotide sequence ID" value="NZ_BSOG01000003.1"/>
</dbReference>
<evidence type="ECO:0008006" key="3">
    <source>
        <dbReference type="Google" id="ProtNLM"/>
    </source>
</evidence>
<name>A0ABQ5YJ89_9NEIS</name>
<protein>
    <recommendedName>
        <fullName evidence="3">Phage tail protein</fullName>
    </recommendedName>
</protein>
<dbReference type="EMBL" id="BSOG01000003">
    <property type="protein sequence ID" value="GLR13999.1"/>
    <property type="molecule type" value="Genomic_DNA"/>
</dbReference>
<sequence length="190" mass="20241">MANRFYDNAPDLLGGQKARAADVEAHFDAITLGFAKVQAELDNHVAVGATKAPLLSPALLGIPTAPTAAASAGGLQLANLDYVLNTLAHISALDRPIPVPVSVSGASTRNTLEQVDTTGGIITRTLPGAPALLAEVHFEDAAQNFHRNRLVVYPHAGARIENTAINEPINVRMRFARIGFRWSGSYWKVI</sequence>
<proteinExistence type="predicted"/>
<keyword evidence="2" id="KW-1185">Reference proteome</keyword>
<organism evidence="1 2">
    <name type="scientific">Chitinimonas prasina</name>
    <dbReference type="NCBI Taxonomy" id="1434937"/>
    <lineage>
        <taxon>Bacteria</taxon>
        <taxon>Pseudomonadati</taxon>
        <taxon>Pseudomonadota</taxon>
        <taxon>Betaproteobacteria</taxon>
        <taxon>Neisseriales</taxon>
        <taxon>Chitinibacteraceae</taxon>
        <taxon>Chitinimonas</taxon>
    </lineage>
</organism>
<reference evidence="2" key="1">
    <citation type="journal article" date="2019" name="Int. J. Syst. Evol. Microbiol.">
        <title>The Global Catalogue of Microorganisms (GCM) 10K type strain sequencing project: providing services to taxonomists for standard genome sequencing and annotation.</title>
        <authorList>
            <consortium name="The Broad Institute Genomics Platform"/>
            <consortium name="The Broad Institute Genome Sequencing Center for Infectious Disease"/>
            <person name="Wu L."/>
            <person name="Ma J."/>
        </authorList>
    </citation>
    <scope>NUCLEOTIDE SEQUENCE [LARGE SCALE GENOMIC DNA]</scope>
    <source>
        <strain evidence="2">NBRC 110044</strain>
    </source>
</reference>
<evidence type="ECO:0000313" key="2">
    <source>
        <dbReference type="Proteomes" id="UP001156706"/>
    </source>
</evidence>
<accession>A0ABQ5YJ89</accession>
<evidence type="ECO:0000313" key="1">
    <source>
        <dbReference type="EMBL" id="GLR13999.1"/>
    </source>
</evidence>
<comment type="caution">
    <text evidence="1">The sequence shown here is derived from an EMBL/GenBank/DDBJ whole genome shotgun (WGS) entry which is preliminary data.</text>
</comment>